<keyword evidence="2" id="KW-1185">Reference proteome</keyword>
<accession>A0AAD4WKF5</accession>
<dbReference type="AlphaFoldDB" id="A0AAD4WKF5"/>
<gene>
    <name evidence="1" type="ORF">L3X38_011573</name>
</gene>
<evidence type="ECO:0000313" key="1">
    <source>
        <dbReference type="EMBL" id="KAI5343697.1"/>
    </source>
</evidence>
<protein>
    <submittedName>
        <fullName evidence="1">Uncharacterized protein</fullName>
    </submittedName>
</protein>
<reference evidence="1 2" key="1">
    <citation type="journal article" date="2022" name="G3 (Bethesda)">
        <title>Whole-genome sequence and methylome profiling of the almond [Prunus dulcis (Mill.) D.A. Webb] cultivar 'Nonpareil'.</title>
        <authorList>
            <person name="D'Amico-Willman K.M."/>
            <person name="Ouma W.Z."/>
            <person name="Meulia T."/>
            <person name="Sideli G.M."/>
            <person name="Gradziel T.M."/>
            <person name="Fresnedo-Ramirez J."/>
        </authorList>
    </citation>
    <scope>NUCLEOTIDE SEQUENCE [LARGE SCALE GENOMIC DNA]</scope>
    <source>
        <strain evidence="1">Clone GOH B32 T37-40</strain>
    </source>
</reference>
<name>A0AAD4WKF5_PRUDU</name>
<sequence>MTNLGHHDNTTPRQLPCAAAEVVAQTLSTATAATTLAVATASPLVTESTHSMHAVALRLGPMTKNTYSTPAIAPFRHLVAATTPQLHRYATNHSAS</sequence>
<evidence type="ECO:0000313" key="2">
    <source>
        <dbReference type="Proteomes" id="UP001054821"/>
    </source>
</evidence>
<proteinExistence type="predicted"/>
<organism evidence="1 2">
    <name type="scientific">Prunus dulcis</name>
    <name type="common">Almond</name>
    <name type="synonym">Amygdalus dulcis</name>
    <dbReference type="NCBI Taxonomy" id="3755"/>
    <lineage>
        <taxon>Eukaryota</taxon>
        <taxon>Viridiplantae</taxon>
        <taxon>Streptophyta</taxon>
        <taxon>Embryophyta</taxon>
        <taxon>Tracheophyta</taxon>
        <taxon>Spermatophyta</taxon>
        <taxon>Magnoliopsida</taxon>
        <taxon>eudicotyledons</taxon>
        <taxon>Gunneridae</taxon>
        <taxon>Pentapetalae</taxon>
        <taxon>rosids</taxon>
        <taxon>fabids</taxon>
        <taxon>Rosales</taxon>
        <taxon>Rosaceae</taxon>
        <taxon>Amygdaloideae</taxon>
        <taxon>Amygdaleae</taxon>
        <taxon>Prunus</taxon>
    </lineage>
</organism>
<comment type="caution">
    <text evidence="1">The sequence shown here is derived from an EMBL/GenBank/DDBJ whole genome shotgun (WGS) entry which is preliminary data.</text>
</comment>
<dbReference type="Proteomes" id="UP001054821">
    <property type="component" value="Chromosome 2"/>
</dbReference>
<dbReference type="EMBL" id="JAJFAZ020000002">
    <property type="protein sequence ID" value="KAI5343697.1"/>
    <property type="molecule type" value="Genomic_DNA"/>
</dbReference>